<comment type="caution">
    <text evidence="1">The sequence shown here is derived from an EMBL/GenBank/DDBJ whole genome shotgun (WGS) entry which is preliminary data.</text>
</comment>
<accession>A0A0D8HG94</accession>
<evidence type="ECO:0000313" key="1">
    <source>
        <dbReference type="EMBL" id="KJF16091.1"/>
    </source>
</evidence>
<proteinExistence type="predicted"/>
<organism evidence="1 2">
    <name type="scientific">Acidithrix ferrooxidans</name>
    <dbReference type="NCBI Taxonomy" id="1280514"/>
    <lineage>
        <taxon>Bacteria</taxon>
        <taxon>Bacillati</taxon>
        <taxon>Actinomycetota</taxon>
        <taxon>Acidimicrobiia</taxon>
        <taxon>Acidimicrobiales</taxon>
        <taxon>Acidimicrobiaceae</taxon>
        <taxon>Acidithrix</taxon>
    </lineage>
</organism>
<protein>
    <submittedName>
        <fullName evidence="1">Uncharacterized protein</fullName>
    </submittedName>
</protein>
<reference evidence="1 2" key="1">
    <citation type="submission" date="2015-01" db="EMBL/GenBank/DDBJ databases">
        <title>Draft genome of the acidophilic iron oxidizer Acidithrix ferrooxidans strain Py-F3.</title>
        <authorList>
            <person name="Poehlein A."/>
            <person name="Eisen S."/>
            <person name="Schloemann M."/>
            <person name="Johnson B.D."/>
            <person name="Daniel R."/>
            <person name="Muehling M."/>
        </authorList>
    </citation>
    <scope>NUCLEOTIDE SEQUENCE [LARGE SCALE GENOMIC DNA]</scope>
    <source>
        <strain evidence="1 2">Py-F3</strain>
    </source>
</reference>
<keyword evidence="2" id="KW-1185">Reference proteome</keyword>
<sequence>MSNEIPLRHDSVTVACPVCHSDFLVSGRKTYCSERCRASAYRTRRNNSQLKVPVVGKKQPLKPITVYECDICGERALGEQRCDECQKFMRRVGFGGLCPHCDGAVAYDELTVG</sequence>
<dbReference type="EMBL" id="JXYS01000100">
    <property type="protein sequence ID" value="KJF16091.1"/>
    <property type="molecule type" value="Genomic_DNA"/>
</dbReference>
<dbReference type="Proteomes" id="UP000032360">
    <property type="component" value="Unassembled WGS sequence"/>
</dbReference>
<dbReference type="AlphaFoldDB" id="A0A0D8HG94"/>
<name>A0A0D8HG94_9ACTN</name>
<dbReference type="RefSeq" id="WP_152626133.1">
    <property type="nucleotide sequence ID" value="NZ_JXYS01000100.1"/>
</dbReference>
<evidence type="ECO:0000313" key="2">
    <source>
        <dbReference type="Proteomes" id="UP000032360"/>
    </source>
</evidence>
<gene>
    <name evidence="1" type="ORF">AXFE_30720</name>
</gene>